<keyword evidence="3" id="KW-1185">Reference proteome</keyword>
<evidence type="ECO:0000259" key="1">
    <source>
        <dbReference type="Pfam" id="PF01370"/>
    </source>
</evidence>
<reference evidence="3" key="1">
    <citation type="journal article" date="2019" name="Int. J. Syst. Evol. Microbiol.">
        <title>The Global Catalogue of Microorganisms (GCM) 10K type strain sequencing project: providing services to taxonomists for standard genome sequencing and annotation.</title>
        <authorList>
            <consortium name="The Broad Institute Genomics Platform"/>
            <consortium name="The Broad Institute Genome Sequencing Center for Infectious Disease"/>
            <person name="Wu L."/>
            <person name="Ma J."/>
        </authorList>
    </citation>
    <scope>NUCLEOTIDE SEQUENCE [LARGE SCALE GENOMIC DNA]</scope>
    <source>
        <strain evidence="3">CGMCC 4.7683</strain>
    </source>
</reference>
<dbReference type="EMBL" id="BNAY01000007">
    <property type="protein sequence ID" value="GHH28607.1"/>
    <property type="molecule type" value="Genomic_DNA"/>
</dbReference>
<protein>
    <recommendedName>
        <fullName evidence="1">NAD-dependent epimerase/dehydratase domain-containing protein</fullName>
    </recommendedName>
</protein>
<organism evidence="2 3">
    <name type="scientific">Amycolatopsis oliviviridis</name>
    <dbReference type="NCBI Taxonomy" id="1471590"/>
    <lineage>
        <taxon>Bacteria</taxon>
        <taxon>Bacillati</taxon>
        <taxon>Actinomycetota</taxon>
        <taxon>Actinomycetes</taxon>
        <taxon>Pseudonocardiales</taxon>
        <taxon>Pseudonocardiaceae</taxon>
        <taxon>Amycolatopsis</taxon>
    </lineage>
</organism>
<dbReference type="Proteomes" id="UP000635387">
    <property type="component" value="Unassembled WGS sequence"/>
</dbReference>
<dbReference type="RefSeq" id="WP_229908000.1">
    <property type="nucleotide sequence ID" value="NZ_BNAY01000007.1"/>
</dbReference>
<gene>
    <name evidence="2" type="ORF">GCM10017790_59710</name>
</gene>
<dbReference type="Gene3D" id="3.40.50.720">
    <property type="entry name" value="NAD(P)-binding Rossmann-like Domain"/>
    <property type="match status" value="1"/>
</dbReference>
<dbReference type="InterPro" id="IPR036291">
    <property type="entry name" value="NAD(P)-bd_dom_sf"/>
</dbReference>
<sequence>MGGDDLIGVARRLPDTTATPYRAASWCARDLSEPGSERELAVLLEGADAVIHLAWAISPERGEPPMWRTNDHGTRHVLDAVAAAAVPHVVVLSSVAEYVPAPSSYSTTARSVTRPSGICRPTAHDVLVSSDRARSGPLAV</sequence>
<comment type="caution">
    <text evidence="2">The sequence shown here is derived from an EMBL/GenBank/DDBJ whole genome shotgun (WGS) entry which is preliminary data.</text>
</comment>
<name>A0ABQ3M065_9PSEU</name>
<proteinExistence type="predicted"/>
<dbReference type="InterPro" id="IPR001509">
    <property type="entry name" value="Epimerase_deHydtase"/>
</dbReference>
<accession>A0ABQ3M065</accession>
<dbReference type="Pfam" id="PF01370">
    <property type="entry name" value="Epimerase"/>
    <property type="match status" value="1"/>
</dbReference>
<evidence type="ECO:0000313" key="3">
    <source>
        <dbReference type="Proteomes" id="UP000635387"/>
    </source>
</evidence>
<feature type="domain" description="NAD-dependent epimerase/dehydratase" evidence="1">
    <location>
        <begin position="5"/>
        <end position="103"/>
    </location>
</feature>
<dbReference type="SUPFAM" id="SSF51735">
    <property type="entry name" value="NAD(P)-binding Rossmann-fold domains"/>
    <property type="match status" value="1"/>
</dbReference>
<evidence type="ECO:0000313" key="2">
    <source>
        <dbReference type="EMBL" id="GHH28607.1"/>
    </source>
</evidence>